<evidence type="ECO:0000256" key="5">
    <source>
        <dbReference type="ARBA" id="ARBA00022695"/>
    </source>
</evidence>
<evidence type="ECO:0000256" key="3">
    <source>
        <dbReference type="ARBA" id="ARBA00022490"/>
    </source>
</evidence>
<name>A0A3A9ZG92_9ACTN</name>
<dbReference type="GO" id="GO:0006355">
    <property type="term" value="P:regulation of DNA-templated transcription"/>
    <property type="evidence" value="ECO:0007669"/>
    <property type="project" value="InterPro"/>
</dbReference>
<keyword evidence="5" id="KW-0548">Nucleotidyltransferase</keyword>
<dbReference type="SUPFAM" id="SSF46955">
    <property type="entry name" value="Putative DNA-binding domain"/>
    <property type="match status" value="1"/>
</dbReference>
<evidence type="ECO:0000313" key="12">
    <source>
        <dbReference type="Proteomes" id="UP000272474"/>
    </source>
</evidence>
<sequence length="368" mass="39142">MAKASGLPVSALRFYDGAGVLAPDWVDPASGYRWYGPGRLAEARLLARLRGAGMPLSDIRLLLASLQGRDDSLARSLLDAHRRRLRTRLAEAEAELSAVHALLDSRESPMTPPTAEPTPARPTRLSAGAAELAAALDSVRFAVGTDPELPALGGVLFDFDASEGRLRLVATDRYRLAQATVVPAGHEGPAARALVPTPLAEAMRALLAAGPGREADAAELAVEGELVTLRTAGRTASGRRLPHEFPDYRRLVALPEGRSVTVDAPALGAAVRRGPVLTERREQDGEEFPVTVLTLTPEGELAVAADPARAAEKGAIAVNRHYFLQAIDAAAHDRLVLQLGEPTTPLAIRVPTDEERRLSILMPVRLSA</sequence>
<evidence type="ECO:0000256" key="8">
    <source>
        <dbReference type="ARBA" id="ARBA00023125"/>
    </source>
</evidence>
<dbReference type="OrthoDB" id="7849865at2"/>
<dbReference type="GO" id="GO:0006271">
    <property type="term" value="P:DNA strand elongation involved in DNA replication"/>
    <property type="evidence" value="ECO:0007669"/>
    <property type="project" value="TreeGrafter"/>
</dbReference>
<evidence type="ECO:0000256" key="7">
    <source>
        <dbReference type="ARBA" id="ARBA00022932"/>
    </source>
</evidence>
<dbReference type="SMART" id="SM00422">
    <property type="entry name" value="HTH_MERR"/>
    <property type="match status" value="1"/>
</dbReference>
<protein>
    <submittedName>
        <fullName evidence="11">MerR family transcriptional regulator</fullName>
    </submittedName>
</protein>
<organism evidence="11 12">
    <name type="scientific">Streptomyces hoynatensis</name>
    <dbReference type="NCBI Taxonomy" id="1141874"/>
    <lineage>
        <taxon>Bacteria</taxon>
        <taxon>Bacillati</taxon>
        <taxon>Actinomycetota</taxon>
        <taxon>Actinomycetes</taxon>
        <taxon>Kitasatosporales</taxon>
        <taxon>Streptomycetaceae</taxon>
        <taxon>Streptomyces</taxon>
    </lineage>
</organism>
<dbReference type="PROSITE" id="PS50937">
    <property type="entry name" value="HTH_MERR_2"/>
    <property type="match status" value="1"/>
</dbReference>
<evidence type="ECO:0000259" key="10">
    <source>
        <dbReference type="PROSITE" id="PS50937"/>
    </source>
</evidence>
<dbReference type="GO" id="GO:0005737">
    <property type="term" value="C:cytoplasm"/>
    <property type="evidence" value="ECO:0007669"/>
    <property type="project" value="UniProtKB-SubCell"/>
</dbReference>
<evidence type="ECO:0000256" key="9">
    <source>
        <dbReference type="SAM" id="Coils"/>
    </source>
</evidence>
<dbReference type="EMBL" id="RBAL01000001">
    <property type="protein sequence ID" value="RKN47273.1"/>
    <property type="molecule type" value="Genomic_DNA"/>
</dbReference>
<evidence type="ECO:0000313" key="11">
    <source>
        <dbReference type="EMBL" id="RKN47273.1"/>
    </source>
</evidence>
<proteinExistence type="inferred from homology"/>
<keyword evidence="4" id="KW-0808">Transferase</keyword>
<dbReference type="SUPFAM" id="SSF55979">
    <property type="entry name" value="DNA clamp"/>
    <property type="match status" value="2"/>
</dbReference>
<keyword evidence="12" id="KW-1185">Reference proteome</keyword>
<keyword evidence="7" id="KW-0239">DNA-directed DNA polymerase</keyword>
<feature type="coiled-coil region" evidence="9">
    <location>
        <begin position="75"/>
        <end position="102"/>
    </location>
</feature>
<accession>A0A3A9ZG92</accession>
<evidence type="ECO:0000256" key="4">
    <source>
        <dbReference type="ARBA" id="ARBA00022679"/>
    </source>
</evidence>
<dbReference type="PANTHER" id="PTHR30478">
    <property type="entry name" value="DNA POLYMERASE III SUBUNIT BETA"/>
    <property type="match status" value="1"/>
</dbReference>
<dbReference type="GO" id="GO:0008408">
    <property type="term" value="F:3'-5' exonuclease activity"/>
    <property type="evidence" value="ECO:0007669"/>
    <property type="project" value="InterPro"/>
</dbReference>
<feature type="domain" description="HTH merR-type" evidence="10">
    <location>
        <begin position="1"/>
        <end position="65"/>
    </location>
</feature>
<evidence type="ECO:0000256" key="6">
    <source>
        <dbReference type="ARBA" id="ARBA00022705"/>
    </source>
</evidence>
<comment type="subcellular location">
    <subcellularLocation>
        <location evidence="1">Cytoplasm</location>
    </subcellularLocation>
</comment>
<dbReference type="CDD" id="cd00140">
    <property type="entry name" value="beta_clamp"/>
    <property type="match status" value="1"/>
</dbReference>
<comment type="caution">
    <text evidence="11">The sequence shown here is derived from an EMBL/GenBank/DDBJ whole genome shotgun (WGS) entry which is preliminary data.</text>
</comment>
<dbReference type="InterPro" id="IPR009061">
    <property type="entry name" value="DNA-bd_dom_put_sf"/>
</dbReference>
<dbReference type="GO" id="GO:0009360">
    <property type="term" value="C:DNA polymerase III complex"/>
    <property type="evidence" value="ECO:0007669"/>
    <property type="project" value="InterPro"/>
</dbReference>
<dbReference type="Proteomes" id="UP000272474">
    <property type="component" value="Unassembled WGS sequence"/>
</dbReference>
<keyword evidence="6" id="KW-0235">DNA replication</keyword>
<dbReference type="InterPro" id="IPR022637">
    <property type="entry name" value="DNA_polIII_beta_cen"/>
</dbReference>
<dbReference type="Gene3D" id="3.10.150.10">
    <property type="entry name" value="DNA Polymerase III, subunit A, domain 2"/>
    <property type="match status" value="2"/>
</dbReference>
<keyword evidence="9" id="KW-0175">Coiled coil</keyword>
<comment type="similarity">
    <text evidence="2">Belongs to the beta sliding clamp family.</text>
</comment>
<keyword evidence="8" id="KW-0238">DNA-binding</keyword>
<dbReference type="InterPro" id="IPR000551">
    <property type="entry name" value="MerR-type_HTH_dom"/>
</dbReference>
<reference evidence="11 12" key="1">
    <citation type="journal article" date="2014" name="Int. J. Syst. Evol. Microbiol.">
        <title>Streptomyces hoynatensis sp. nov., isolated from deep marine sediment.</title>
        <authorList>
            <person name="Veyisoglu A."/>
            <person name="Sahin N."/>
        </authorList>
    </citation>
    <scope>NUCLEOTIDE SEQUENCE [LARGE SCALE GENOMIC DNA]</scope>
    <source>
        <strain evidence="11 12">KCTC 29097</strain>
    </source>
</reference>
<evidence type="ECO:0000256" key="2">
    <source>
        <dbReference type="ARBA" id="ARBA00010752"/>
    </source>
</evidence>
<evidence type="ECO:0000256" key="1">
    <source>
        <dbReference type="ARBA" id="ARBA00004496"/>
    </source>
</evidence>
<dbReference type="InterPro" id="IPR046938">
    <property type="entry name" value="DNA_clamp_sf"/>
</dbReference>
<dbReference type="Pfam" id="PF13411">
    <property type="entry name" value="MerR_1"/>
    <property type="match status" value="1"/>
</dbReference>
<dbReference type="Gene3D" id="1.10.1660.10">
    <property type="match status" value="1"/>
</dbReference>
<dbReference type="GO" id="GO:0003887">
    <property type="term" value="F:DNA-directed DNA polymerase activity"/>
    <property type="evidence" value="ECO:0007669"/>
    <property type="project" value="UniProtKB-KW"/>
</dbReference>
<dbReference type="SMART" id="SM00480">
    <property type="entry name" value="POL3Bc"/>
    <property type="match status" value="1"/>
</dbReference>
<dbReference type="GO" id="GO:0003677">
    <property type="term" value="F:DNA binding"/>
    <property type="evidence" value="ECO:0007669"/>
    <property type="project" value="UniProtKB-KW"/>
</dbReference>
<gene>
    <name evidence="11" type="ORF">D7294_01790</name>
</gene>
<dbReference type="PANTHER" id="PTHR30478:SF0">
    <property type="entry name" value="BETA SLIDING CLAMP"/>
    <property type="match status" value="1"/>
</dbReference>
<dbReference type="Pfam" id="PF02767">
    <property type="entry name" value="DNA_pol3_beta_2"/>
    <property type="match status" value="1"/>
</dbReference>
<dbReference type="AlphaFoldDB" id="A0A3A9ZG92"/>
<keyword evidence="3" id="KW-0963">Cytoplasm</keyword>
<dbReference type="InterPro" id="IPR001001">
    <property type="entry name" value="DNA_polIII_beta"/>
</dbReference>